<organism evidence="3">
    <name type="scientific">Acidithiobacillus sulfuriphilus</name>
    <dbReference type="NCBI Taxonomy" id="1867749"/>
    <lineage>
        <taxon>Bacteria</taxon>
        <taxon>Pseudomonadati</taxon>
        <taxon>Pseudomonadota</taxon>
        <taxon>Acidithiobacillia</taxon>
        <taxon>Acidithiobacillales</taxon>
        <taxon>Acidithiobacillaceae</taxon>
        <taxon>Acidithiobacillus</taxon>
    </lineage>
</organism>
<dbReference type="Pfam" id="PF01755">
    <property type="entry name" value="Glyco_transf_25"/>
    <property type="match status" value="1"/>
</dbReference>
<evidence type="ECO:0000259" key="2">
    <source>
        <dbReference type="Pfam" id="PF01755"/>
    </source>
</evidence>
<name>A0A3M8QNK8_9PROT</name>
<sequence>MRRVGIAANEIDQFSRGCFMLNIRQSLRPGSDCDLSPEPMESLRGIPPIHVISMKSRPERRRHMEGEGRRLGLKFQFLDAIEPQNKQDYPPNYDAAYRKKHFGYDLTPGEVGCFLSHRLLWKKCAASKDEVWCILEDDVHLGDGFQKKVTLAVHARKEWDLLRLMSERYDRRGKIHRHLDCEARLMAYIKQPQGTAAYLIQPHAAQVLLESTQRIREPVDNAVDQYWQHGLRLLVLDPPLVSIDPALPSAIQARGWEVDHSERRPWWRRLQRDLRNGREDLRARIHTLARQKRFWLVALLCTGAIGLPVHEALAFSHDPSRGRGFMPPIGAAKAR</sequence>
<keyword evidence="1" id="KW-0472">Membrane</keyword>
<keyword evidence="1" id="KW-1133">Transmembrane helix</keyword>
<evidence type="ECO:0000256" key="1">
    <source>
        <dbReference type="SAM" id="Phobius"/>
    </source>
</evidence>
<dbReference type="AlphaFoldDB" id="A0A3M8QNK8"/>
<feature type="domain" description="Glycosyl transferase family 25" evidence="2">
    <location>
        <begin position="48"/>
        <end position="221"/>
    </location>
</feature>
<protein>
    <recommendedName>
        <fullName evidence="2">Glycosyl transferase family 25 domain-containing protein</fullName>
    </recommendedName>
</protein>
<dbReference type="CDD" id="cd06532">
    <property type="entry name" value="Glyco_transf_25"/>
    <property type="match status" value="1"/>
</dbReference>
<proteinExistence type="predicted"/>
<feature type="transmembrane region" description="Helical" evidence="1">
    <location>
        <begin position="294"/>
        <end position="315"/>
    </location>
</feature>
<dbReference type="InterPro" id="IPR002654">
    <property type="entry name" value="Glyco_trans_25"/>
</dbReference>
<reference evidence="3" key="1">
    <citation type="submission" date="2018-10" db="EMBL/GenBank/DDBJ databases">
        <title>Acidithiobacillus sulfuriphilus sp. nov.: an extremely acidophilic sulfur-oxidizing chemolithotroph isolated from a neutral pH environment.</title>
        <authorList>
            <person name="Falagan C."/>
            <person name="Moya-Beltran A."/>
            <person name="Quatrini R."/>
            <person name="Johnson D.B."/>
        </authorList>
    </citation>
    <scope>NUCLEOTIDE SEQUENCE [LARGE SCALE GENOMIC DNA]</scope>
    <source>
        <strain evidence="3">CJ-2</strain>
    </source>
</reference>
<evidence type="ECO:0000313" key="3">
    <source>
        <dbReference type="EMBL" id="RNF57806.1"/>
    </source>
</evidence>
<accession>A0A3M8QNK8</accession>
<dbReference type="EMBL" id="RIZI01000195">
    <property type="protein sequence ID" value="RNF57806.1"/>
    <property type="molecule type" value="Genomic_DNA"/>
</dbReference>
<keyword evidence="1" id="KW-0812">Transmembrane</keyword>
<comment type="caution">
    <text evidence="3">The sequence shown here is derived from an EMBL/GenBank/DDBJ whole genome shotgun (WGS) entry which is preliminary data.</text>
</comment>
<gene>
    <name evidence="3" type="ORF">EC580_14385</name>
</gene>